<dbReference type="PANTHER" id="PTHR38431">
    <property type="entry name" value="BLL2305 PROTEIN"/>
    <property type="match status" value="1"/>
</dbReference>
<comment type="caution">
    <text evidence="3">The sequence shown here is derived from an EMBL/GenBank/DDBJ whole genome shotgun (WGS) entry which is preliminary data.</text>
</comment>
<dbReference type="OrthoDB" id="9805928at2"/>
<dbReference type="InterPro" id="IPR041657">
    <property type="entry name" value="HTH_17"/>
</dbReference>
<name>A0A1X4NMJ8_9RHOB</name>
<protein>
    <recommendedName>
        <fullName evidence="5">Excisionase</fullName>
    </recommendedName>
</protein>
<dbReference type="Proteomes" id="UP000193926">
    <property type="component" value="Unassembled WGS sequence"/>
</dbReference>
<dbReference type="STRING" id="1123756.MGEO_08250"/>
<dbReference type="InterPro" id="IPR010093">
    <property type="entry name" value="SinI_DNA-bd"/>
</dbReference>
<evidence type="ECO:0000259" key="2">
    <source>
        <dbReference type="Pfam" id="PF12728"/>
    </source>
</evidence>
<dbReference type="Gene3D" id="3.40.190.10">
    <property type="entry name" value="Periplasmic binding protein-like II"/>
    <property type="match status" value="1"/>
</dbReference>
<proteinExistence type="predicted"/>
<feature type="domain" description="Helix-turn-helix" evidence="2">
    <location>
        <begin position="12"/>
        <end position="60"/>
    </location>
</feature>
<dbReference type="GO" id="GO:0003677">
    <property type="term" value="F:DNA binding"/>
    <property type="evidence" value="ECO:0007669"/>
    <property type="project" value="InterPro"/>
</dbReference>
<evidence type="ECO:0000313" key="4">
    <source>
        <dbReference type="Proteomes" id="UP000193926"/>
    </source>
</evidence>
<evidence type="ECO:0000259" key="1">
    <source>
        <dbReference type="Pfam" id="PF12727"/>
    </source>
</evidence>
<reference evidence="3 4" key="1">
    <citation type="submission" date="2014-03" db="EMBL/GenBank/DDBJ databases">
        <title>The draft genome sequence of Marivita geojedonensis KCTC 23882.</title>
        <authorList>
            <person name="Lai Q."/>
            <person name="Shao Z."/>
        </authorList>
    </citation>
    <scope>NUCLEOTIDE SEQUENCE [LARGE SCALE GENOMIC DNA]</scope>
    <source>
        <strain evidence="3 4">DPG-138</strain>
    </source>
</reference>
<sequence length="297" mass="32552">MTTTDTSPRERFLTVPELAELLRIKERKVYDLAASGAVPCSKVTGKLLFPEQAVRRWLAREQTGSDGDDAPRPAVFLGSHDPLLDWSLRQSECGIATFFDGSQDGLDRFSNREGLAAGLHMYDAATHSWNLPAIEAAFTGAPVVLLAFAIRRRGLVVKPGLEEQIASLDDLRGRKVTPRQPGAGTRTLFDHLLAQSNALPETIQLRPVARSEADAVLDVATGSADATFGLESLAQQHHLGFVPLIEERFDLLVSRRAYFDPPMQRFIAFLRSDAFAEHAAALKGYDVSEAGTVRWNG</sequence>
<dbReference type="InterPro" id="IPR024370">
    <property type="entry name" value="PBP_domain"/>
</dbReference>
<organism evidence="3 4">
    <name type="scientific">Marivita geojedonensis</name>
    <dbReference type="NCBI Taxonomy" id="1123756"/>
    <lineage>
        <taxon>Bacteria</taxon>
        <taxon>Pseudomonadati</taxon>
        <taxon>Pseudomonadota</taxon>
        <taxon>Alphaproteobacteria</taxon>
        <taxon>Rhodobacterales</taxon>
        <taxon>Roseobacteraceae</taxon>
        <taxon>Marivita</taxon>
    </lineage>
</organism>
<dbReference type="PANTHER" id="PTHR38431:SF1">
    <property type="entry name" value="BLL2305 PROTEIN"/>
    <property type="match status" value="1"/>
</dbReference>
<dbReference type="SUPFAM" id="SSF53850">
    <property type="entry name" value="Periplasmic binding protein-like II"/>
    <property type="match status" value="1"/>
</dbReference>
<dbReference type="RefSeq" id="WP_085636249.1">
    <property type="nucleotide sequence ID" value="NZ_JFKC01000005.1"/>
</dbReference>
<gene>
    <name evidence="3" type="ORF">MGEO_08250</name>
</gene>
<accession>A0A1X4NMJ8</accession>
<keyword evidence="4" id="KW-1185">Reference proteome</keyword>
<feature type="domain" description="PBP" evidence="1">
    <location>
        <begin position="90"/>
        <end position="271"/>
    </location>
</feature>
<evidence type="ECO:0008006" key="5">
    <source>
        <dbReference type="Google" id="ProtNLM"/>
    </source>
</evidence>
<evidence type="ECO:0000313" key="3">
    <source>
        <dbReference type="EMBL" id="OSQ51442.1"/>
    </source>
</evidence>
<dbReference type="AlphaFoldDB" id="A0A1X4NMJ8"/>
<dbReference type="NCBIfam" id="TIGR01764">
    <property type="entry name" value="excise"/>
    <property type="match status" value="1"/>
</dbReference>
<dbReference type="EMBL" id="JFKC01000005">
    <property type="protein sequence ID" value="OSQ51442.1"/>
    <property type="molecule type" value="Genomic_DNA"/>
</dbReference>
<dbReference type="Pfam" id="PF12728">
    <property type="entry name" value="HTH_17"/>
    <property type="match status" value="1"/>
</dbReference>
<dbReference type="Pfam" id="PF12727">
    <property type="entry name" value="PBP_like"/>
    <property type="match status" value="1"/>
</dbReference>